<comment type="caution">
    <text evidence="2">The sequence shown here is derived from an EMBL/GenBank/DDBJ whole genome shotgun (WGS) entry which is preliminary data.</text>
</comment>
<evidence type="ECO:0000256" key="1">
    <source>
        <dbReference type="SAM" id="MobiDB-lite"/>
    </source>
</evidence>
<organism evidence="2 3">
    <name type="scientific">Pisum sativum</name>
    <name type="common">Garden pea</name>
    <name type="synonym">Lathyrus oleraceus</name>
    <dbReference type="NCBI Taxonomy" id="3888"/>
    <lineage>
        <taxon>Eukaryota</taxon>
        <taxon>Viridiplantae</taxon>
        <taxon>Streptophyta</taxon>
        <taxon>Embryophyta</taxon>
        <taxon>Tracheophyta</taxon>
        <taxon>Spermatophyta</taxon>
        <taxon>Magnoliopsida</taxon>
        <taxon>eudicotyledons</taxon>
        <taxon>Gunneridae</taxon>
        <taxon>Pentapetalae</taxon>
        <taxon>rosids</taxon>
        <taxon>fabids</taxon>
        <taxon>Fabales</taxon>
        <taxon>Fabaceae</taxon>
        <taxon>Papilionoideae</taxon>
        <taxon>50 kb inversion clade</taxon>
        <taxon>NPAAA clade</taxon>
        <taxon>Hologalegina</taxon>
        <taxon>IRL clade</taxon>
        <taxon>Fabeae</taxon>
        <taxon>Lathyrus</taxon>
    </lineage>
</organism>
<protein>
    <submittedName>
        <fullName evidence="2">Uncharacterized protein</fullName>
    </submittedName>
</protein>
<sequence length="172" mass="19888">MYSTITPEYDRKFPALERKMDSITSRTFKPFIHPSEVQLDGKLKHLTKAEEVLNWKSENMVSQNEILHNLDKKETPPQKIQKEEESPEKGFQAMTITINYESPRKNYPLAESSTQKGDGSSTYGDNNSEQETSTDETPRSFSSNSKFEDNYIPRLFMENIKEEKSPEETLVP</sequence>
<evidence type="ECO:0000313" key="3">
    <source>
        <dbReference type="Proteomes" id="UP001058974"/>
    </source>
</evidence>
<dbReference type="AlphaFoldDB" id="A0A9D4ZT16"/>
<dbReference type="PANTHER" id="PTHR48435">
    <property type="entry name" value="POLYPROTEIN"/>
    <property type="match status" value="1"/>
</dbReference>
<proteinExistence type="predicted"/>
<keyword evidence="3" id="KW-1185">Reference proteome</keyword>
<reference evidence="2 3" key="1">
    <citation type="journal article" date="2022" name="Nat. Genet.">
        <title>Improved pea reference genome and pan-genome highlight genomic features and evolutionary characteristics.</title>
        <authorList>
            <person name="Yang T."/>
            <person name="Liu R."/>
            <person name="Luo Y."/>
            <person name="Hu S."/>
            <person name="Wang D."/>
            <person name="Wang C."/>
            <person name="Pandey M.K."/>
            <person name="Ge S."/>
            <person name="Xu Q."/>
            <person name="Li N."/>
            <person name="Li G."/>
            <person name="Huang Y."/>
            <person name="Saxena R.K."/>
            <person name="Ji Y."/>
            <person name="Li M."/>
            <person name="Yan X."/>
            <person name="He Y."/>
            <person name="Liu Y."/>
            <person name="Wang X."/>
            <person name="Xiang C."/>
            <person name="Varshney R.K."/>
            <person name="Ding H."/>
            <person name="Gao S."/>
            <person name="Zong X."/>
        </authorList>
    </citation>
    <scope>NUCLEOTIDE SEQUENCE [LARGE SCALE GENOMIC DNA]</scope>
    <source>
        <strain evidence="2 3">cv. Zhongwan 6</strain>
    </source>
</reference>
<dbReference type="PANTHER" id="PTHR48435:SF1">
    <property type="entry name" value="POLYPROTEIN"/>
    <property type="match status" value="1"/>
</dbReference>
<dbReference type="Proteomes" id="UP001058974">
    <property type="component" value="Chromosome 7"/>
</dbReference>
<feature type="compositionally biased region" description="Basic and acidic residues" evidence="1">
    <location>
        <begin position="68"/>
        <end position="88"/>
    </location>
</feature>
<feature type="compositionally biased region" description="Basic and acidic residues" evidence="1">
    <location>
        <begin position="159"/>
        <end position="172"/>
    </location>
</feature>
<gene>
    <name evidence="2" type="ORF">KIW84_071342</name>
</gene>
<name>A0A9D4ZT16_PEA</name>
<evidence type="ECO:0000313" key="2">
    <source>
        <dbReference type="EMBL" id="KAI5384292.1"/>
    </source>
</evidence>
<dbReference type="Gramene" id="Psat07G0134200-T1">
    <property type="protein sequence ID" value="KAI5384292.1"/>
    <property type="gene ID" value="KIW84_071342"/>
</dbReference>
<dbReference type="InterPro" id="IPR053098">
    <property type="entry name" value="Petuviruses_polyprotein"/>
</dbReference>
<feature type="region of interest" description="Disordered" evidence="1">
    <location>
        <begin position="66"/>
        <end position="172"/>
    </location>
</feature>
<feature type="compositionally biased region" description="Polar residues" evidence="1">
    <location>
        <begin position="111"/>
        <end position="131"/>
    </location>
</feature>
<dbReference type="EMBL" id="JAMSHJ010000007">
    <property type="protein sequence ID" value="KAI5384292.1"/>
    <property type="molecule type" value="Genomic_DNA"/>
</dbReference>
<accession>A0A9D4ZT16</accession>